<name>A0ABP1PI50_9HEXA</name>
<organism evidence="1 2">
    <name type="scientific">Orchesella dallaii</name>
    <dbReference type="NCBI Taxonomy" id="48710"/>
    <lineage>
        <taxon>Eukaryota</taxon>
        <taxon>Metazoa</taxon>
        <taxon>Ecdysozoa</taxon>
        <taxon>Arthropoda</taxon>
        <taxon>Hexapoda</taxon>
        <taxon>Collembola</taxon>
        <taxon>Entomobryomorpha</taxon>
        <taxon>Entomobryoidea</taxon>
        <taxon>Orchesellidae</taxon>
        <taxon>Orchesellinae</taxon>
        <taxon>Orchesella</taxon>
    </lineage>
</organism>
<evidence type="ECO:0000313" key="2">
    <source>
        <dbReference type="Proteomes" id="UP001642540"/>
    </source>
</evidence>
<evidence type="ECO:0000313" key="1">
    <source>
        <dbReference type="EMBL" id="CAL8067936.1"/>
    </source>
</evidence>
<protein>
    <submittedName>
        <fullName evidence="1">Uncharacterized protein</fullName>
    </submittedName>
</protein>
<comment type="caution">
    <text evidence="1">The sequence shown here is derived from an EMBL/GenBank/DDBJ whole genome shotgun (WGS) entry which is preliminary data.</text>
</comment>
<dbReference type="Proteomes" id="UP001642540">
    <property type="component" value="Unassembled WGS sequence"/>
</dbReference>
<gene>
    <name evidence="1" type="ORF">ODALV1_LOCUS32</name>
</gene>
<reference evidence="1 2" key="1">
    <citation type="submission" date="2024-08" db="EMBL/GenBank/DDBJ databases">
        <authorList>
            <person name="Cucini C."/>
            <person name="Frati F."/>
        </authorList>
    </citation>
    <scope>NUCLEOTIDE SEQUENCE [LARGE SCALE GENOMIC DNA]</scope>
</reference>
<sequence>MAIGTTKLFDVVASSFGTAKEYHTDGLIFDVTGPINDIMEGKSEEKDFIENLNTLFSFNGEDFTNRTLYYVAGKI</sequence>
<keyword evidence="2" id="KW-1185">Reference proteome</keyword>
<proteinExistence type="predicted"/>
<dbReference type="EMBL" id="CAXLJM020000001">
    <property type="protein sequence ID" value="CAL8067936.1"/>
    <property type="molecule type" value="Genomic_DNA"/>
</dbReference>
<accession>A0ABP1PI50</accession>